<sequence>MGNYKKLWYWLLGILLVTFTLLGYLGSDVYRNAPPIPTEVKVATTGEVLMTREDILQGQSAWQSTGGMQNGSIFGHGAYQAPDWTADWLHRESITWLNLASQEKFGITFDKANEEQKAILEAAAKKEYRTNTIDSNEAITISPRRAQAMKEVAKYYHALYGDDASLNSTRESYAMKSNTLADPARRDKLVNFFFWSTWVASAERPGKEVTYTNNWPHEPIIGNVPSVENVMWSIISVVVLIAGIGLLVWGWAFSTKHETEPVAPTIDPISTFKLTPSQKALGKYAFLTVALFAFQMFMGGAVAHYTVEGQTFYGIELSKWFPYSLLRTWHLQSAVLWIAAGFLTAGLFLAPIVNGGKDPKGQALGVNVLFVALLVVTVGSFIGNYLAIAGQMPAELNFMLGHQGYEYLDLGRLWQFALFLGIAFWLFLMARCLVGAFKQGGDKNLLALFTASVVAIGLFYGSGLFYGERSNIAVMEYWRWWVVHLWVEGFFEVFATAAMAFIFSSMGLVSLRTATTASLVSACLFMLGGVPGTFHHLYFTGATTPIVAVGASFSALEVVPLVVLGYEAYEHWSLRTRAAWMEKLRWPLMFFVAVAFWNMIGAGVFGFMINTPIALFYLQGLNTTAVHAHSALFGVYGFLALGFVLLVVRYLRPNFVFSNGVMKLAFWALNLGLAGMVLSSLLPIGLFQFHESVNVGLWSARSEEFLQQDFLENLRWIRTISDVLFIIGGLSAGLEICKAVFLHRAPKN</sequence>
<feature type="transmembrane region" description="Helical" evidence="1">
    <location>
        <begin position="329"/>
        <end position="352"/>
    </location>
</feature>
<reference evidence="3 4" key="1">
    <citation type="submission" date="2013-11" db="EMBL/GenBank/DDBJ databases">
        <title>Genomic analysis of Pelistega sp. HM-7.</title>
        <authorList>
            <person name="Kumbhare S.V."/>
            <person name="Shetty S.A."/>
            <person name="Sharma O."/>
            <person name="Dhotre D.P."/>
        </authorList>
    </citation>
    <scope>NUCLEOTIDE SEQUENCE [LARGE SCALE GENOMIC DNA]</scope>
    <source>
        <strain evidence="3 4">HM-7</strain>
    </source>
</reference>
<dbReference type="PATRIC" id="fig|1414851.3.peg.22"/>
<name>V8GAH1_9BURK</name>
<feature type="transmembrane region" description="Helical" evidence="1">
    <location>
        <begin position="478"/>
        <end position="503"/>
    </location>
</feature>
<dbReference type="Pfam" id="PF00115">
    <property type="entry name" value="COX1"/>
    <property type="match status" value="1"/>
</dbReference>
<evidence type="ECO:0000256" key="1">
    <source>
        <dbReference type="SAM" id="Phobius"/>
    </source>
</evidence>
<feature type="transmembrane region" description="Helical" evidence="1">
    <location>
        <begin position="446"/>
        <end position="466"/>
    </location>
</feature>
<dbReference type="GO" id="GO:0016020">
    <property type="term" value="C:membrane"/>
    <property type="evidence" value="ECO:0007669"/>
    <property type="project" value="InterPro"/>
</dbReference>
<dbReference type="Gene3D" id="1.20.210.10">
    <property type="entry name" value="Cytochrome c oxidase-like, subunit I domain"/>
    <property type="match status" value="1"/>
</dbReference>
<dbReference type="Pfam" id="PF22085">
    <property type="entry name" value="NorB_cytochrome_c-like"/>
    <property type="match status" value="1"/>
</dbReference>
<feature type="transmembrane region" description="Helical" evidence="1">
    <location>
        <begin position="413"/>
        <end position="434"/>
    </location>
</feature>
<comment type="caution">
    <text evidence="3">The sequence shown here is derived from an EMBL/GenBank/DDBJ whole genome shotgun (WGS) entry which is preliminary data.</text>
</comment>
<dbReference type="InterPro" id="IPR036927">
    <property type="entry name" value="Cyt_c_oxase-like_su1_sf"/>
</dbReference>
<dbReference type="InterPro" id="IPR000883">
    <property type="entry name" value="Cyt_C_Oxase_1"/>
</dbReference>
<dbReference type="EMBL" id="AYSV01000001">
    <property type="protein sequence ID" value="ETD73111.1"/>
    <property type="molecule type" value="Genomic_DNA"/>
</dbReference>
<keyword evidence="1" id="KW-1133">Transmembrane helix</keyword>
<dbReference type="RefSeq" id="WP_023948694.1">
    <property type="nucleotide sequence ID" value="NZ_AYSV01000001.1"/>
</dbReference>
<dbReference type="PANTHER" id="PTHR10422:SF38">
    <property type="entry name" value="CYTOCHROME B SUBUNIT OF NITRIC OXIDE REDUCTASE"/>
    <property type="match status" value="1"/>
</dbReference>
<feature type="transmembrane region" description="Helical" evidence="1">
    <location>
        <begin position="629"/>
        <end position="652"/>
    </location>
</feature>
<feature type="transmembrane region" description="Helical" evidence="1">
    <location>
        <begin position="664"/>
        <end position="689"/>
    </location>
</feature>
<dbReference type="GO" id="GO:0009060">
    <property type="term" value="P:aerobic respiration"/>
    <property type="evidence" value="ECO:0007669"/>
    <property type="project" value="InterPro"/>
</dbReference>
<dbReference type="Proteomes" id="UP000018766">
    <property type="component" value="Unassembled WGS sequence"/>
</dbReference>
<evidence type="ECO:0000259" key="2">
    <source>
        <dbReference type="Pfam" id="PF22085"/>
    </source>
</evidence>
<dbReference type="GO" id="GO:0004129">
    <property type="term" value="F:cytochrome-c oxidase activity"/>
    <property type="evidence" value="ECO:0007669"/>
    <property type="project" value="InterPro"/>
</dbReference>
<organism evidence="3 4">
    <name type="scientific">Pelistega indica</name>
    <dbReference type="NCBI Taxonomy" id="1414851"/>
    <lineage>
        <taxon>Bacteria</taxon>
        <taxon>Pseudomonadati</taxon>
        <taxon>Pseudomonadota</taxon>
        <taxon>Betaproteobacteria</taxon>
        <taxon>Burkholderiales</taxon>
        <taxon>Alcaligenaceae</taxon>
        <taxon>Pelistega</taxon>
    </lineage>
</organism>
<evidence type="ECO:0000313" key="4">
    <source>
        <dbReference type="Proteomes" id="UP000018766"/>
    </source>
</evidence>
<proteinExistence type="predicted"/>
<gene>
    <name evidence="3" type="ORF">V757_00105</name>
</gene>
<dbReference type="OrthoDB" id="9767153at2"/>
<dbReference type="PANTHER" id="PTHR10422">
    <property type="entry name" value="CYTOCHROME C OXIDASE SUBUNIT 1"/>
    <property type="match status" value="1"/>
</dbReference>
<feature type="transmembrane region" description="Helical" evidence="1">
    <location>
        <begin position="723"/>
        <end position="742"/>
    </location>
</feature>
<dbReference type="FunFam" id="1.20.210.10:FF:000008">
    <property type="entry name" value="Nitric oxide reductase large subunit"/>
    <property type="match status" value="1"/>
</dbReference>
<feature type="transmembrane region" description="Helical" evidence="1">
    <location>
        <begin position="284"/>
        <end position="307"/>
    </location>
</feature>
<dbReference type="SUPFAM" id="SSF81442">
    <property type="entry name" value="Cytochrome c oxidase subunit I-like"/>
    <property type="match status" value="1"/>
</dbReference>
<feature type="transmembrane region" description="Helical" evidence="1">
    <location>
        <begin position="364"/>
        <end position="388"/>
    </location>
</feature>
<feature type="transmembrane region" description="Helical" evidence="1">
    <location>
        <begin position="230"/>
        <end position="252"/>
    </location>
</feature>
<dbReference type="InterPro" id="IPR054309">
    <property type="entry name" value="NorB_cytochrome_c-like"/>
</dbReference>
<dbReference type="AlphaFoldDB" id="V8GAH1"/>
<feature type="transmembrane region" description="Helical" evidence="1">
    <location>
        <begin position="546"/>
        <end position="566"/>
    </location>
</feature>
<feature type="transmembrane region" description="Helical" evidence="1">
    <location>
        <begin position="515"/>
        <end position="534"/>
    </location>
</feature>
<evidence type="ECO:0000313" key="3">
    <source>
        <dbReference type="EMBL" id="ETD73111.1"/>
    </source>
</evidence>
<keyword evidence="4" id="KW-1185">Reference proteome</keyword>
<feature type="domain" description="Nitric oxide reductase subunit B cytochrome c-like" evidence="2">
    <location>
        <begin position="42"/>
        <end position="217"/>
    </location>
</feature>
<feature type="transmembrane region" description="Helical" evidence="1">
    <location>
        <begin position="7"/>
        <end position="26"/>
    </location>
</feature>
<feature type="transmembrane region" description="Helical" evidence="1">
    <location>
        <begin position="586"/>
        <end position="609"/>
    </location>
</feature>
<keyword evidence="1" id="KW-0812">Transmembrane</keyword>
<protein>
    <submittedName>
        <fullName evidence="3">Nitric oxide reductase</fullName>
    </submittedName>
</protein>
<keyword evidence="1" id="KW-0472">Membrane</keyword>
<dbReference type="GO" id="GO:0020037">
    <property type="term" value="F:heme binding"/>
    <property type="evidence" value="ECO:0007669"/>
    <property type="project" value="InterPro"/>
</dbReference>
<accession>V8GAH1</accession>